<dbReference type="GO" id="GO:0006779">
    <property type="term" value="P:porphyrin-containing compound biosynthetic process"/>
    <property type="evidence" value="ECO:0007669"/>
    <property type="project" value="InterPro"/>
</dbReference>
<dbReference type="SUPFAM" id="SSF51726">
    <property type="entry name" value="UROD/MetE-like"/>
    <property type="match status" value="1"/>
</dbReference>
<dbReference type="HOGENOM" id="CLU_040933_2_1_9"/>
<feature type="domain" description="Uroporphyrinogen decarboxylase (URO-D)" evidence="1">
    <location>
        <begin position="28"/>
        <end position="243"/>
    </location>
</feature>
<dbReference type="InterPro" id="IPR052024">
    <property type="entry name" value="Methanogen_methyltrans"/>
</dbReference>
<dbReference type="PATRIC" id="fig|927704.6.peg.2855"/>
<name>I0GUN8_SELRL</name>
<protein>
    <submittedName>
        <fullName evidence="2">Putative uroporphyrinogen decarboxylase family protein</fullName>
    </submittedName>
</protein>
<dbReference type="PANTHER" id="PTHR47099:SF1">
    <property type="entry name" value="METHYLCOBAMIDE:COM METHYLTRANSFERASE MTBA"/>
    <property type="match status" value="1"/>
</dbReference>
<dbReference type="KEGG" id="sri:SELR_27670"/>
<evidence type="ECO:0000313" key="3">
    <source>
        <dbReference type="Proteomes" id="UP000007887"/>
    </source>
</evidence>
<proteinExistence type="predicted"/>
<dbReference type="EMBL" id="AP012292">
    <property type="protein sequence ID" value="BAL84475.1"/>
    <property type="molecule type" value="Genomic_DNA"/>
</dbReference>
<dbReference type="Proteomes" id="UP000007887">
    <property type="component" value="Chromosome"/>
</dbReference>
<dbReference type="Gene3D" id="3.20.20.210">
    <property type="match status" value="1"/>
</dbReference>
<dbReference type="Pfam" id="PF01208">
    <property type="entry name" value="URO-D"/>
    <property type="match status" value="1"/>
</dbReference>
<dbReference type="OrthoDB" id="2135496at2"/>
<reference evidence="2 3" key="1">
    <citation type="submission" date="2011-10" db="EMBL/GenBank/DDBJ databases">
        <title>Whole genome sequence of Selenomonas ruminantium subsp. lactilytica TAM6421.</title>
        <authorList>
            <person name="Oguchi A."/>
            <person name="Ankai A."/>
            <person name="Kaneko J."/>
            <person name="Yamada-Narita S."/>
            <person name="Fukui S."/>
            <person name="Takahashi M."/>
            <person name="Onodera T."/>
            <person name="Kojima S."/>
            <person name="Fushimi T."/>
            <person name="Abe N."/>
            <person name="Kamio Y."/>
            <person name="Yamazaki S."/>
            <person name="Fujita N."/>
        </authorList>
    </citation>
    <scope>NUCLEOTIDE SEQUENCE [LARGE SCALE GENOMIC DNA]</scope>
    <source>
        <strain evidence="3">NBRC 103574 / TAM6421</strain>
    </source>
</reference>
<dbReference type="InterPro" id="IPR000257">
    <property type="entry name" value="Uroporphyrinogen_deCOase"/>
</dbReference>
<gene>
    <name evidence="2" type="ordered locus">SELR_27670</name>
</gene>
<dbReference type="AlphaFoldDB" id="I0GUN8"/>
<evidence type="ECO:0000259" key="1">
    <source>
        <dbReference type="Pfam" id="PF01208"/>
    </source>
</evidence>
<dbReference type="InterPro" id="IPR038071">
    <property type="entry name" value="UROD/MetE-like_sf"/>
</dbReference>
<dbReference type="RefSeq" id="WP_014425892.1">
    <property type="nucleotide sequence ID" value="NC_017068.1"/>
</dbReference>
<sequence>MAESETWNEAIAKELSFDCLGEPERPITEEMCANAGARYAAVFSRAEDMVKAALEVKRRNQDVFCKLPFCVTIEAEAFGADVSLNSLYGVPAVSHFRYERVEDIPTLPAMDFSQGRVHEVLRAASMLSEAGETVILNMEGPFTILGQLVPSKQIYKGIYRQQEKLRSLSRWITSQLVRYAREAEAHGVSILSYADPTVAAELISPQLYTELCGEISYEVLQAIENATEKVVIHLCNKTSVAFQKAGFCTMERIVPKAGVSYGEALLQAIQAPDVRCIGHGCIQRTYCPAGGCLYKLNLK</sequence>
<dbReference type="PANTHER" id="PTHR47099">
    <property type="entry name" value="METHYLCOBAMIDE:COM METHYLTRANSFERASE MTBA"/>
    <property type="match status" value="1"/>
</dbReference>
<organism evidence="2 3">
    <name type="scientific">Selenomonas ruminantium subsp. lactilytica (strain NBRC 103574 / TAM6421)</name>
    <dbReference type="NCBI Taxonomy" id="927704"/>
    <lineage>
        <taxon>Bacteria</taxon>
        <taxon>Bacillati</taxon>
        <taxon>Bacillota</taxon>
        <taxon>Negativicutes</taxon>
        <taxon>Selenomonadales</taxon>
        <taxon>Selenomonadaceae</taxon>
        <taxon>Selenomonas</taxon>
    </lineage>
</organism>
<evidence type="ECO:0000313" key="2">
    <source>
        <dbReference type="EMBL" id="BAL84475.1"/>
    </source>
</evidence>
<accession>I0GUN8</accession>
<dbReference type="eggNOG" id="COG0407">
    <property type="taxonomic scope" value="Bacteria"/>
</dbReference>
<dbReference type="GO" id="GO:0004853">
    <property type="term" value="F:uroporphyrinogen decarboxylase activity"/>
    <property type="evidence" value="ECO:0007669"/>
    <property type="project" value="InterPro"/>
</dbReference>